<gene>
    <name evidence="9" type="ORF">NYZ99_18470</name>
</gene>
<evidence type="ECO:0000259" key="7">
    <source>
        <dbReference type="PROSITE" id="PS50112"/>
    </source>
</evidence>
<feature type="domain" description="PAC" evidence="8">
    <location>
        <begin position="154"/>
        <end position="206"/>
    </location>
</feature>
<evidence type="ECO:0000259" key="6">
    <source>
        <dbReference type="PROSITE" id="PS50109"/>
    </source>
</evidence>
<evidence type="ECO:0000256" key="5">
    <source>
        <dbReference type="ARBA" id="ARBA00022777"/>
    </source>
</evidence>
<dbReference type="PANTHER" id="PTHR43304">
    <property type="entry name" value="PHYTOCHROME-LIKE PROTEIN CPH1"/>
    <property type="match status" value="1"/>
</dbReference>
<dbReference type="InterPro" id="IPR013655">
    <property type="entry name" value="PAS_fold_3"/>
</dbReference>
<proteinExistence type="predicted"/>
<dbReference type="InterPro" id="IPR052162">
    <property type="entry name" value="Sensor_kinase/Photoreceptor"/>
</dbReference>
<dbReference type="InterPro" id="IPR003594">
    <property type="entry name" value="HATPase_dom"/>
</dbReference>
<comment type="catalytic activity">
    <reaction evidence="1">
        <text>ATP + protein L-histidine = ADP + protein N-phospho-L-histidine.</text>
        <dbReference type="EC" id="2.7.13.3"/>
    </reaction>
</comment>
<dbReference type="InterPro" id="IPR001610">
    <property type="entry name" value="PAC"/>
</dbReference>
<evidence type="ECO:0000256" key="1">
    <source>
        <dbReference type="ARBA" id="ARBA00000085"/>
    </source>
</evidence>
<reference evidence="9" key="1">
    <citation type="submission" date="2022-09" db="EMBL/GenBank/DDBJ databases">
        <title>Maribacter litopenaei sp. nov., isolated from the intestinal tract of the Pacific White Shrimp, Litopenaeus vannamei.</title>
        <authorList>
            <person name="Kim S.Y."/>
            <person name="Hwang C.Y."/>
        </authorList>
    </citation>
    <scope>NUCLEOTIDE SEQUENCE</scope>
    <source>
        <strain evidence="9">HL-LV01</strain>
    </source>
</reference>
<dbReference type="Gene3D" id="3.30.565.10">
    <property type="entry name" value="Histidine kinase-like ATPase, C-terminal domain"/>
    <property type="match status" value="1"/>
</dbReference>
<dbReference type="SMART" id="SM00387">
    <property type="entry name" value="HATPase_c"/>
    <property type="match status" value="1"/>
</dbReference>
<sequence length="436" mass="48782">MAKANSPEDLGTVQKALDQTISKLIPFDIQFRALKPNGETIHLIAKAKAQKDHEGHVTKIIGSNWDITELKHTRLKLERSKESFTETFQNSASGMAMVSPEGKWLKANEKLCQSLGYSEEELLVKTVQELTHPEDLKISQENINKASKGELDSYQLTKRYFHKDGSIVHAIISVTIVKKLNGDLSHSIAQVLDITSRIEAEKKLKSLVEVTKEQNESLLNFAHIVSHNLRSHSTNMTMLTKFLAQEKEEEERQNLVGMLIDASDGLSETIYHLNEVVQAKTGALEKMQSVNLLKTLESIEKNIEVLLLEKNVIPIVDVAPTHFVMGVPAYIESIFFNLYTNALKYSSPNRKLEIKIKSQAVDNFLKVSFADNGLGIDLERFGDKIFGMYKTFHENKDAKGIGLFITKNQVVSMGGTVEVESSPDKGATFIITLKKA</sequence>
<dbReference type="PANTHER" id="PTHR43304:SF1">
    <property type="entry name" value="PAC DOMAIN-CONTAINING PROTEIN"/>
    <property type="match status" value="1"/>
</dbReference>
<dbReference type="PRINTS" id="PR00344">
    <property type="entry name" value="BCTRLSENSOR"/>
</dbReference>
<dbReference type="SMART" id="SM00086">
    <property type="entry name" value="PAC"/>
    <property type="match status" value="2"/>
</dbReference>
<dbReference type="Gene3D" id="3.30.450.20">
    <property type="entry name" value="PAS domain"/>
    <property type="match status" value="2"/>
</dbReference>
<dbReference type="RefSeq" id="WP_260572622.1">
    <property type="nucleotide sequence ID" value="NZ_CP104205.1"/>
</dbReference>
<dbReference type="Pfam" id="PF02518">
    <property type="entry name" value="HATPase_c"/>
    <property type="match status" value="1"/>
</dbReference>
<dbReference type="EC" id="2.7.13.3" evidence="2"/>
<dbReference type="SUPFAM" id="SSF55874">
    <property type="entry name" value="ATPase domain of HSP90 chaperone/DNA topoisomerase II/histidine kinase"/>
    <property type="match status" value="1"/>
</dbReference>
<name>A0ABY5Y9Y7_9FLAO</name>
<dbReference type="InterPro" id="IPR005467">
    <property type="entry name" value="His_kinase_dom"/>
</dbReference>
<dbReference type="InterPro" id="IPR000014">
    <property type="entry name" value="PAS"/>
</dbReference>
<dbReference type="PROSITE" id="PS50112">
    <property type="entry name" value="PAS"/>
    <property type="match status" value="1"/>
</dbReference>
<dbReference type="InterPro" id="IPR000700">
    <property type="entry name" value="PAS-assoc_C"/>
</dbReference>
<feature type="domain" description="PAC" evidence="8">
    <location>
        <begin position="27"/>
        <end position="79"/>
    </location>
</feature>
<evidence type="ECO:0000313" key="10">
    <source>
        <dbReference type="Proteomes" id="UP001059209"/>
    </source>
</evidence>
<evidence type="ECO:0000256" key="4">
    <source>
        <dbReference type="ARBA" id="ARBA00022679"/>
    </source>
</evidence>
<dbReference type="Pfam" id="PF08447">
    <property type="entry name" value="PAS_3"/>
    <property type="match status" value="2"/>
</dbReference>
<accession>A0ABY5Y9Y7</accession>
<evidence type="ECO:0000256" key="3">
    <source>
        <dbReference type="ARBA" id="ARBA00022553"/>
    </source>
</evidence>
<dbReference type="PROSITE" id="PS50113">
    <property type="entry name" value="PAC"/>
    <property type="match status" value="2"/>
</dbReference>
<protein>
    <recommendedName>
        <fullName evidence="2">histidine kinase</fullName>
        <ecNumber evidence="2">2.7.13.3</ecNumber>
    </recommendedName>
</protein>
<evidence type="ECO:0000256" key="2">
    <source>
        <dbReference type="ARBA" id="ARBA00012438"/>
    </source>
</evidence>
<dbReference type="NCBIfam" id="TIGR00229">
    <property type="entry name" value="sensory_box"/>
    <property type="match status" value="1"/>
</dbReference>
<dbReference type="InterPro" id="IPR035965">
    <property type="entry name" value="PAS-like_dom_sf"/>
</dbReference>
<dbReference type="InterPro" id="IPR004358">
    <property type="entry name" value="Sig_transdc_His_kin-like_C"/>
</dbReference>
<dbReference type="EMBL" id="CP104205">
    <property type="protein sequence ID" value="UWX54766.1"/>
    <property type="molecule type" value="Genomic_DNA"/>
</dbReference>
<evidence type="ECO:0000313" key="9">
    <source>
        <dbReference type="EMBL" id="UWX54766.1"/>
    </source>
</evidence>
<dbReference type="SMART" id="SM00091">
    <property type="entry name" value="PAS"/>
    <property type="match status" value="1"/>
</dbReference>
<dbReference type="InterPro" id="IPR036890">
    <property type="entry name" value="HATPase_C_sf"/>
</dbReference>
<dbReference type="SUPFAM" id="SSF55785">
    <property type="entry name" value="PYP-like sensor domain (PAS domain)"/>
    <property type="match status" value="2"/>
</dbReference>
<feature type="domain" description="PAS" evidence="7">
    <location>
        <begin position="80"/>
        <end position="150"/>
    </location>
</feature>
<keyword evidence="5" id="KW-0418">Kinase</keyword>
<keyword evidence="4" id="KW-0808">Transferase</keyword>
<dbReference type="CDD" id="cd00130">
    <property type="entry name" value="PAS"/>
    <property type="match status" value="2"/>
</dbReference>
<evidence type="ECO:0000259" key="8">
    <source>
        <dbReference type="PROSITE" id="PS50113"/>
    </source>
</evidence>
<feature type="domain" description="Histidine kinase" evidence="6">
    <location>
        <begin position="224"/>
        <end position="436"/>
    </location>
</feature>
<keyword evidence="10" id="KW-1185">Reference proteome</keyword>
<keyword evidence="3" id="KW-0597">Phosphoprotein</keyword>
<dbReference type="PROSITE" id="PS50109">
    <property type="entry name" value="HIS_KIN"/>
    <property type="match status" value="1"/>
</dbReference>
<dbReference type="Proteomes" id="UP001059209">
    <property type="component" value="Chromosome"/>
</dbReference>
<organism evidence="9 10">
    <name type="scientific">Maribacter litopenaei</name>
    <dbReference type="NCBI Taxonomy" id="2976127"/>
    <lineage>
        <taxon>Bacteria</taxon>
        <taxon>Pseudomonadati</taxon>
        <taxon>Bacteroidota</taxon>
        <taxon>Flavobacteriia</taxon>
        <taxon>Flavobacteriales</taxon>
        <taxon>Flavobacteriaceae</taxon>
        <taxon>Maribacter</taxon>
    </lineage>
</organism>